<dbReference type="SUPFAM" id="SSF50621">
    <property type="entry name" value="Alanine racemase C-terminal domain-like"/>
    <property type="match status" value="1"/>
</dbReference>
<organism evidence="7 8">
    <name type="scientific">Shewanella salipaludis</name>
    <dbReference type="NCBI Taxonomy" id="2723052"/>
    <lineage>
        <taxon>Bacteria</taxon>
        <taxon>Pseudomonadati</taxon>
        <taxon>Pseudomonadota</taxon>
        <taxon>Gammaproteobacteria</taxon>
        <taxon>Alteromonadales</taxon>
        <taxon>Shewanellaceae</taxon>
        <taxon>Shewanella</taxon>
    </lineage>
</organism>
<dbReference type="InterPro" id="IPR029066">
    <property type="entry name" value="PLP-binding_barrel"/>
</dbReference>
<dbReference type="InterPro" id="IPR002433">
    <property type="entry name" value="Orn_de-COase"/>
</dbReference>
<dbReference type="AlphaFoldDB" id="A0A972JNE1"/>
<dbReference type="Gene3D" id="3.20.20.10">
    <property type="entry name" value="Alanine racemase"/>
    <property type="match status" value="1"/>
</dbReference>
<keyword evidence="2 3" id="KW-0663">Pyridoxal phosphate</keyword>
<dbReference type="GO" id="GO:0006596">
    <property type="term" value="P:polyamine biosynthetic process"/>
    <property type="evidence" value="ECO:0007669"/>
    <property type="project" value="InterPro"/>
</dbReference>
<accession>A0A972JNE1</accession>
<feature type="domain" description="Orn/DAP/Arg decarboxylase 2 C-terminal" evidence="5">
    <location>
        <begin position="40"/>
        <end position="394"/>
    </location>
</feature>
<dbReference type="PRINTS" id="PR01179">
    <property type="entry name" value="ODADCRBXLASE"/>
</dbReference>
<protein>
    <submittedName>
        <fullName evidence="7">Type III PLP-dependent enzyme</fullName>
    </submittedName>
</protein>
<dbReference type="Pfam" id="PF00278">
    <property type="entry name" value="Orn_DAP_Arg_deC"/>
    <property type="match status" value="1"/>
</dbReference>
<dbReference type="Pfam" id="PF02784">
    <property type="entry name" value="Orn_Arg_deC_N"/>
    <property type="match status" value="1"/>
</dbReference>
<dbReference type="InterPro" id="IPR022644">
    <property type="entry name" value="De-COase2_N"/>
</dbReference>
<dbReference type="SUPFAM" id="SSF51419">
    <property type="entry name" value="PLP-binding barrel"/>
    <property type="match status" value="1"/>
</dbReference>
<name>A0A972JNE1_9GAMM</name>
<evidence type="ECO:0000256" key="2">
    <source>
        <dbReference type="ARBA" id="ARBA00022898"/>
    </source>
</evidence>
<reference evidence="7" key="1">
    <citation type="submission" date="2020-04" db="EMBL/GenBank/DDBJ databases">
        <title>Description of Shewanella salipaludis sp. nov., isolated from a salt marsh.</title>
        <authorList>
            <person name="Park S."/>
            <person name="Yoon J.-H."/>
        </authorList>
    </citation>
    <scope>NUCLEOTIDE SEQUENCE</scope>
    <source>
        <strain evidence="7">SHSM-M6</strain>
    </source>
</reference>
<keyword evidence="8" id="KW-1185">Reference proteome</keyword>
<evidence type="ECO:0000259" key="5">
    <source>
        <dbReference type="Pfam" id="PF00278"/>
    </source>
</evidence>
<comment type="cofactor">
    <cofactor evidence="1 3">
        <name>pyridoxal 5'-phosphate</name>
        <dbReference type="ChEBI" id="CHEBI:597326"/>
    </cofactor>
</comment>
<dbReference type="InterPro" id="IPR022643">
    <property type="entry name" value="De-COase2_C"/>
</dbReference>
<proteinExistence type="inferred from homology"/>
<evidence type="ECO:0000313" key="7">
    <source>
        <dbReference type="EMBL" id="NMH66081.1"/>
    </source>
</evidence>
<evidence type="ECO:0000256" key="4">
    <source>
        <dbReference type="RuleBase" id="RU003737"/>
    </source>
</evidence>
<evidence type="ECO:0000256" key="3">
    <source>
        <dbReference type="PIRSR" id="PIRSR600183-50"/>
    </source>
</evidence>
<sequence>MPTNTQTSPAQVGINRARIAQAIDTILAGQAPDTQVCAYIYDLQGLEAHARHLVAALPDNCEFYYAAKANPEARILATLAPVVHGFEAASGGELDWLHACHPEMPLIFGGPGKLISELSRAIDLGIEAIHVESLTELRRLAALCAQKQASCRILLRMNISLEGIAQTRLTMGGKPTPFGIDAEDLGAAIDIIAAAPQLTLAGFHFHLMSHQLDVQRHLALIALYFATFKRWCREYCLDLGLLNVGGGIGVDYANPEQVFDWPAFCAGLARLIEEAQLTGVKIRFECGRFVTAAAGCYVMEVLDIKKNHGEWFVIAHGGTHHFRTPAAQNHDHPFMVLPGVRRRQSTETEGDDTRLVRQQATLVGQLCTPKDVLARRQHIEALQLGDYLVFTHAGAYAWNISHQHFLMHAPPVMHFIES</sequence>
<feature type="modified residue" description="N6-(pyridoxal phosphate)lysine" evidence="3">
    <location>
        <position position="68"/>
    </location>
</feature>
<feature type="active site" description="Proton donor" evidence="3">
    <location>
        <position position="367"/>
    </location>
</feature>
<dbReference type="EMBL" id="JAAXYH010000009">
    <property type="protein sequence ID" value="NMH66081.1"/>
    <property type="molecule type" value="Genomic_DNA"/>
</dbReference>
<feature type="domain" description="Orn/DAP/Arg decarboxylase 2 N-terminal" evidence="6">
    <location>
        <begin position="46"/>
        <end position="292"/>
    </location>
</feature>
<dbReference type="GO" id="GO:0008836">
    <property type="term" value="F:diaminopimelate decarboxylase activity"/>
    <property type="evidence" value="ECO:0007669"/>
    <property type="project" value="TreeGrafter"/>
</dbReference>
<evidence type="ECO:0000259" key="6">
    <source>
        <dbReference type="Pfam" id="PF02784"/>
    </source>
</evidence>
<comment type="caution">
    <text evidence="7">The sequence shown here is derived from an EMBL/GenBank/DDBJ whole genome shotgun (WGS) entry which is preliminary data.</text>
</comment>
<dbReference type="GO" id="GO:0009089">
    <property type="term" value="P:lysine biosynthetic process via diaminopimelate"/>
    <property type="evidence" value="ECO:0007669"/>
    <property type="project" value="TreeGrafter"/>
</dbReference>
<evidence type="ECO:0000256" key="1">
    <source>
        <dbReference type="ARBA" id="ARBA00001933"/>
    </source>
</evidence>
<dbReference type="PANTHER" id="PTHR43727">
    <property type="entry name" value="DIAMINOPIMELATE DECARBOXYLASE"/>
    <property type="match status" value="1"/>
</dbReference>
<evidence type="ECO:0000313" key="8">
    <source>
        <dbReference type="Proteomes" id="UP000737113"/>
    </source>
</evidence>
<gene>
    <name evidence="7" type="ORF">HC757_13015</name>
</gene>
<dbReference type="Gene3D" id="2.40.37.10">
    <property type="entry name" value="Lyase, Ornithine Decarboxylase, Chain A, domain 1"/>
    <property type="match status" value="1"/>
</dbReference>
<dbReference type="InterPro" id="IPR000183">
    <property type="entry name" value="Orn/DAP/Arg_de-COase"/>
</dbReference>
<dbReference type="CDD" id="cd06843">
    <property type="entry name" value="PLPDE_III_PvsE_like"/>
    <property type="match status" value="1"/>
</dbReference>
<dbReference type="PANTHER" id="PTHR43727:SF2">
    <property type="entry name" value="GROUP IV DECARBOXYLASE"/>
    <property type="match status" value="1"/>
</dbReference>
<dbReference type="Proteomes" id="UP000737113">
    <property type="component" value="Unassembled WGS sequence"/>
</dbReference>
<comment type="similarity">
    <text evidence="4">Belongs to the Orn/Lys/Arg decarboxylase class-II family.</text>
</comment>
<dbReference type="PRINTS" id="PR01182">
    <property type="entry name" value="ORNDCRBXLASE"/>
</dbReference>
<dbReference type="InterPro" id="IPR009006">
    <property type="entry name" value="Ala_racemase/Decarboxylase_C"/>
</dbReference>